<proteinExistence type="predicted"/>
<organismHost>
    <name type="scientific">Saccharolobus islandicus</name>
    <name type="common">Sulfolobus islandicus</name>
    <dbReference type="NCBI Taxonomy" id="43080"/>
</organismHost>
<dbReference type="EMBL" id="AJ703801">
    <property type="protein sequence ID" value="CAG28267.1"/>
    <property type="molecule type" value="Genomic_DNA"/>
</dbReference>
<reference evidence="1" key="1">
    <citation type="submission" date="2004-05" db="EMBL/GenBank/DDBJ databases">
        <title>Multiple variants of the archaeal rudivirus SIRV1: evolution of a population of DNA virus species.</title>
        <authorList>
            <person name="Peng X."/>
            <person name="Phan H."/>
            <person name="Kessler A."/>
            <person name="Garrett R.A."/>
            <person name="Prangishvili D."/>
        </authorList>
    </citation>
    <scope>NUCLEOTIDE SEQUENCE</scope>
</reference>
<protein>
    <submittedName>
        <fullName evidence="1">Uncharacterized protein</fullName>
    </submittedName>
</protein>
<name>Q5W366_SIRV1</name>
<organism evidence="1">
    <name type="scientific">Sulfolobus islandicus rod-shaped virus 1</name>
    <name type="common">SIRV-1</name>
    <name type="synonym">Sulfolobus virus SIRV-1</name>
    <dbReference type="NCBI Taxonomy" id="157898"/>
    <lineage>
        <taxon>Viruses</taxon>
        <taxon>Adnaviria</taxon>
        <taxon>Zilligvirae</taxon>
        <taxon>Taleaviricota</taxon>
        <taxon>Tokiviricetes</taxon>
        <taxon>Ligamenvirales</taxon>
        <taxon>Rudiviridae</taxon>
        <taxon>Icerudivirus</taxon>
        <taxon>Icerudivirus kverkfjoellense</taxon>
        <taxon>Icerudivirus SIRV1</taxon>
    </lineage>
</organism>
<evidence type="ECO:0000313" key="1">
    <source>
        <dbReference type="EMBL" id="CAG28267.1"/>
    </source>
</evidence>
<sequence length="138" mass="16109">MSQEINQVNEFPLNQIEIENKPLKHPGVKKLEKVLKFIQQAFDLKFKSGFHSVKIKISNADLKILPYGVIYIEVEGQKIKLQWSNDKEMIAIDFKIGSYEFSISNVHIIFEGHMELRTYDNNIIIELEPYSKVFVYSS</sequence>
<accession>Q5W366</accession>